<sequence length="168" mass="18366">MSNDSPALLAKPGTPEMRSLFSIAPDVTPTNNGSFGTVPKSVLNYKIDWLKRIDSNADVYFNYEYDAELDRALLPVAKVLGLSDVEDIVFVGGATQGVNAVLKSLKPILRAQGRLPSTKRQFIFMMSTTYIQVAGAIRHTCLNDGFEVLELPVIFPMSEAELLSRVAG</sequence>
<dbReference type="Gene3D" id="3.40.640.10">
    <property type="entry name" value="Type I PLP-dependent aspartate aminotransferase-like (Major domain)"/>
    <property type="match status" value="1"/>
</dbReference>
<dbReference type="SUPFAM" id="SSF53383">
    <property type="entry name" value="PLP-dependent transferases"/>
    <property type="match status" value="1"/>
</dbReference>
<gene>
    <name evidence="2" type="ORF">BCR33DRAFT_772554</name>
</gene>
<dbReference type="InterPro" id="IPR015421">
    <property type="entry name" value="PyrdxlP-dep_Trfase_major"/>
</dbReference>
<name>A0A1Y2B3C8_9FUNG</name>
<organism evidence="2 3">
    <name type="scientific">Rhizoclosmatium globosum</name>
    <dbReference type="NCBI Taxonomy" id="329046"/>
    <lineage>
        <taxon>Eukaryota</taxon>
        <taxon>Fungi</taxon>
        <taxon>Fungi incertae sedis</taxon>
        <taxon>Chytridiomycota</taxon>
        <taxon>Chytridiomycota incertae sedis</taxon>
        <taxon>Chytridiomycetes</taxon>
        <taxon>Chytridiales</taxon>
        <taxon>Chytriomycetaceae</taxon>
        <taxon>Rhizoclosmatium</taxon>
    </lineage>
</organism>
<comment type="caution">
    <text evidence="2">The sequence shown here is derived from an EMBL/GenBank/DDBJ whole genome shotgun (WGS) entry which is preliminary data.</text>
</comment>
<dbReference type="AlphaFoldDB" id="A0A1Y2B3C8"/>
<dbReference type="PANTHER" id="PTHR43092">
    <property type="entry name" value="L-CYSTEINE DESULFHYDRASE"/>
    <property type="match status" value="1"/>
</dbReference>
<keyword evidence="1" id="KW-0663">Pyridoxal phosphate</keyword>
<evidence type="ECO:0000313" key="2">
    <source>
        <dbReference type="EMBL" id="ORY29234.1"/>
    </source>
</evidence>
<protein>
    <recommendedName>
        <fullName evidence="4">Aminotransferase class V domain-containing protein</fullName>
    </recommendedName>
</protein>
<reference evidence="2 3" key="1">
    <citation type="submission" date="2016-07" db="EMBL/GenBank/DDBJ databases">
        <title>Pervasive Adenine N6-methylation of Active Genes in Fungi.</title>
        <authorList>
            <consortium name="DOE Joint Genome Institute"/>
            <person name="Mondo S.J."/>
            <person name="Dannebaum R.O."/>
            <person name="Kuo R.C."/>
            <person name="Labutti K."/>
            <person name="Haridas S."/>
            <person name="Kuo A."/>
            <person name="Salamov A."/>
            <person name="Ahrendt S.R."/>
            <person name="Lipzen A."/>
            <person name="Sullivan W."/>
            <person name="Andreopoulos W.B."/>
            <person name="Clum A."/>
            <person name="Lindquist E."/>
            <person name="Daum C."/>
            <person name="Ramamoorthy G.K."/>
            <person name="Gryganskyi A."/>
            <person name="Culley D."/>
            <person name="Magnuson J.K."/>
            <person name="James T.Y."/>
            <person name="O'Malley M.A."/>
            <person name="Stajich J.E."/>
            <person name="Spatafora J.W."/>
            <person name="Visel A."/>
            <person name="Grigoriev I.V."/>
        </authorList>
    </citation>
    <scope>NUCLEOTIDE SEQUENCE [LARGE SCALE GENOMIC DNA]</scope>
    <source>
        <strain evidence="2 3">JEL800</strain>
    </source>
</reference>
<evidence type="ECO:0000256" key="1">
    <source>
        <dbReference type="ARBA" id="ARBA00022898"/>
    </source>
</evidence>
<accession>A0A1Y2B3C8</accession>
<proteinExistence type="predicted"/>
<dbReference type="Proteomes" id="UP000193642">
    <property type="component" value="Unassembled WGS sequence"/>
</dbReference>
<evidence type="ECO:0008006" key="4">
    <source>
        <dbReference type="Google" id="ProtNLM"/>
    </source>
</evidence>
<evidence type="ECO:0000313" key="3">
    <source>
        <dbReference type="Proteomes" id="UP000193642"/>
    </source>
</evidence>
<dbReference type="OrthoDB" id="5978656at2759"/>
<dbReference type="STRING" id="329046.A0A1Y2B3C8"/>
<dbReference type="InterPro" id="IPR015424">
    <property type="entry name" value="PyrdxlP-dep_Trfase"/>
</dbReference>
<keyword evidence="3" id="KW-1185">Reference proteome</keyword>
<dbReference type="PANTHER" id="PTHR43092:SF2">
    <property type="entry name" value="HERCYNYLCYSTEINE SULFOXIDE LYASE"/>
    <property type="match status" value="1"/>
</dbReference>
<dbReference type="EMBL" id="MCGO01000089">
    <property type="protein sequence ID" value="ORY29234.1"/>
    <property type="molecule type" value="Genomic_DNA"/>
</dbReference>